<evidence type="ECO:0000256" key="2">
    <source>
        <dbReference type="ARBA" id="ARBA00009074"/>
    </source>
</evidence>
<comment type="subcellular location">
    <subcellularLocation>
        <location evidence="1">Membrane</location>
    </subcellularLocation>
</comment>
<dbReference type="PANTHER" id="PTHR31113">
    <property type="entry name" value="UPF0496 PROTEIN 3-RELATED"/>
    <property type="match status" value="1"/>
</dbReference>
<evidence type="ECO:0000256" key="6">
    <source>
        <dbReference type="SAM" id="SignalP"/>
    </source>
</evidence>
<protein>
    <submittedName>
        <fullName evidence="7">Uncharacterized protein</fullName>
    </submittedName>
</protein>
<keyword evidence="6" id="KW-0732">Signal</keyword>
<name>A0A9D5CC42_9LILI</name>
<comment type="caution">
    <text evidence="7">The sequence shown here is derived from an EMBL/GenBank/DDBJ whole genome shotgun (WGS) entry which is preliminary data.</text>
</comment>
<evidence type="ECO:0000313" key="7">
    <source>
        <dbReference type="EMBL" id="KAJ0970453.1"/>
    </source>
</evidence>
<organism evidence="7 8">
    <name type="scientific">Dioscorea zingiberensis</name>
    <dbReference type="NCBI Taxonomy" id="325984"/>
    <lineage>
        <taxon>Eukaryota</taxon>
        <taxon>Viridiplantae</taxon>
        <taxon>Streptophyta</taxon>
        <taxon>Embryophyta</taxon>
        <taxon>Tracheophyta</taxon>
        <taxon>Spermatophyta</taxon>
        <taxon>Magnoliopsida</taxon>
        <taxon>Liliopsida</taxon>
        <taxon>Dioscoreales</taxon>
        <taxon>Dioscoreaceae</taxon>
        <taxon>Dioscorea</taxon>
    </lineage>
</organism>
<gene>
    <name evidence="7" type="ORF">J5N97_023330</name>
</gene>
<keyword evidence="3" id="KW-0812">Transmembrane</keyword>
<comment type="similarity">
    <text evidence="2">Belongs to the UPF0496 family.</text>
</comment>
<evidence type="ECO:0000313" key="8">
    <source>
        <dbReference type="Proteomes" id="UP001085076"/>
    </source>
</evidence>
<dbReference type="PANTHER" id="PTHR31113:SF32">
    <property type="entry name" value="UPF0496 PLANT-LIKE PROTEIN"/>
    <property type="match status" value="1"/>
</dbReference>
<dbReference type="InterPro" id="IPR007749">
    <property type="entry name" value="DUF677"/>
</dbReference>
<dbReference type="Proteomes" id="UP001085076">
    <property type="component" value="Miscellaneous, Linkage group lg06"/>
</dbReference>
<dbReference type="AlphaFoldDB" id="A0A9D5CC42"/>
<evidence type="ECO:0000256" key="4">
    <source>
        <dbReference type="ARBA" id="ARBA00022989"/>
    </source>
</evidence>
<reference evidence="7" key="2">
    <citation type="journal article" date="2022" name="Hortic Res">
        <title>The genome of Dioscorea zingiberensis sheds light on the biosynthesis, origin and evolution of the medicinally important diosgenin saponins.</title>
        <authorList>
            <person name="Li Y."/>
            <person name="Tan C."/>
            <person name="Li Z."/>
            <person name="Guo J."/>
            <person name="Li S."/>
            <person name="Chen X."/>
            <person name="Wang C."/>
            <person name="Dai X."/>
            <person name="Yang H."/>
            <person name="Song W."/>
            <person name="Hou L."/>
            <person name="Xu J."/>
            <person name="Tong Z."/>
            <person name="Xu A."/>
            <person name="Yuan X."/>
            <person name="Wang W."/>
            <person name="Yang Q."/>
            <person name="Chen L."/>
            <person name="Sun Z."/>
            <person name="Wang K."/>
            <person name="Pan B."/>
            <person name="Chen J."/>
            <person name="Bao Y."/>
            <person name="Liu F."/>
            <person name="Qi X."/>
            <person name="Gang D.R."/>
            <person name="Wen J."/>
            <person name="Li J."/>
        </authorList>
    </citation>
    <scope>NUCLEOTIDE SEQUENCE</scope>
    <source>
        <strain evidence="7">Dzin_1.0</strain>
    </source>
</reference>
<feature type="chain" id="PRO_5038985999" evidence="6">
    <location>
        <begin position="20"/>
        <end position="329"/>
    </location>
</feature>
<evidence type="ECO:0000256" key="3">
    <source>
        <dbReference type="ARBA" id="ARBA00022692"/>
    </source>
</evidence>
<keyword evidence="8" id="KW-1185">Reference proteome</keyword>
<sequence length="329" mass="38043">MEPVLIALCLCCLLGYVTEKKRRRRKLKVLIQQHLNQVYANSSTRKFQDKNNNSLDNNRKLKDEISSNPNLLRFVKQNLWININNLNFFTTIEDFLRKAREADSLLLDAVVLFEEDHDSRAAALKKLLKFKEVGTPFTKKFIEEFELVEKRLEEISIALHQLKRNFDQKLLCVEEWRFALCVISATVSICATVVSVGLNVVHEIGWAFAASLVSKGMPLLKKGIDWKLHKVQSAREKQKEVFEKLENGTEFALHEFNCIKDLIKELETKIDSRIRAVESAIEKEEEAALKAVILEIKHNAKSVEYLENEIDRHAGELNMVITHLQILIY</sequence>
<evidence type="ECO:0000256" key="1">
    <source>
        <dbReference type="ARBA" id="ARBA00004370"/>
    </source>
</evidence>
<dbReference type="GO" id="GO:0016020">
    <property type="term" value="C:membrane"/>
    <property type="evidence" value="ECO:0007669"/>
    <property type="project" value="UniProtKB-SubCell"/>
</dbReference>
<keyword evidence="4" id="KW-1133">Transmembrane helix</keyword>
<feature type="signal peptide" evidence="6">
    <location>
        <begin position="1"/>
        <end position="19"/>
    </location>
</feature>
<reference evidence="7" key="1">
    <citation type="submission" date="2021-03" db="EMBL/GenBank/DDBJ databases">
        <authorList>
            <person name="Li Z."/>
            <person name="Yang C."/>
        </authorList>
    </citation>
    <scope>NUCLEOTIDE SEQUENCE</scope>
    <source>
        <strain evidence="7">Dzin_1.0</strain>
        <tissue evidence="7">Leaf</tissue>
    </source>
</reference>
<proteinExistence type="inferred from homology"/>
<keyword evidence="5" id="KW-0472">Membrane</keyword>
<dbReference type="Pfam" id="PF05055">
    <property type="entry name" value="DUF677"/>
    <property type="match status" value="1"/>
</dbReference>
<evidence type="ECO:0000256" key="5">
    <source>
        <dbReference type="ARBA" id="ARBA00023136"/>
    </source>
</evidence>
<dbReference type="EMBL" id="JAGGNH010000006">
    <property type="protein sequence ID" value="KAJ0970453.1"/>
    <property type="molecule type" value="Genomic_DNA"/>
</dbReference>
<accession>A0A9D5CC42</accession>